<accession>A0A6H5H8R7</accession>
<evidence type="ECO:0000313" key="3">
    <source>
        <dbReference type="Proteomes" id="UP000479000"/>
    </source>
</evidence>
<protein>
    <submittedName>
        <fullName evidence="2">Uncharacterized protein</fullName>
    </submittedName>
</protein>
<proteinExistence type="predicted"/>
<dbReference type="EMBL" id="CADCXU010022535">
    <property type="protein sequence ID" value="CAB0009969.1"/>
    <property type="molecule type" value="Genomic_DNA"/>
</dbReference>
<dbReference type="Proteomes" id="UP000479000">
    <property type="component" value="Unassembled WGS sequence"/>
</dbReference>
<reference evidence="2 3" key="1">
    <citation type="submission" date="2020-02" db="EMBL/GenBank/DDBJ databases">
        <authorList>
            <person name="Ferguson B K."/>
        </authorList>
    </citation>
    <scope>NUCLEOTIDE SEQUENCE [LARGE SCALE GENOMIC DNA]</scope>
</reference>
<feature type="region of interest" description="Disordered" evidence="1">
    <location>
        <begin position="1"/>
        <end position="21"/>
    </location>
</feature>
<organism evidence="2 3">
    <name type="scientific">Nesidiocoris tenuis</name>
    <dbReference type="NCBI Taxonomy" id="355587"/>
    <lineage>
        <taxon>Eukaryota</taxon>
        <taxon>Metazoa</taxon>
        <taxon>Ecdysozoa</taxon>
        <taxon>Arthropoda</taxon>
        <taxon>Hexapoda</taxon>
        <taxon>Insecta</taxon>
        <taxon>Pterygota</taxon>
        <taxon>Neoptera</taxon>
        <taxon>Paraneoptera</taxon>
        <taxon>Hemiptera</taxon>
        <taxon>Heteroptera</taxon>
        <taxon>Panheteroptera</taxon>
        <taxon>Cimicomorpha</taxon>
        <taxon>Miridae</taxon>
        <taxon>Dicyphina</taxon>
        <taxon>Nesidiocoris</taxon>
    </lineage>
</organism>
<keyword evidence="3" id="KW-1185">Reference proteome</keyword>
<gene>
    <name evidence="2" type="ORF">NTEN_LOCUS15036</name>
</gene>
<sequence length="56" mass="6182">MKVMPAIPIVPADPSHPPLEGTLALSRSSTHHPTQQLEFNFKKRRLSVPGILPIDD</sequence>
<evidence type="ECO:0000256" key="1">
    <source>
        <dbReference type="SAM" id="MobiDB-lite"/>
    </source>
</evidence>
<evidence type="ECO:0000313" key="2">
    <source>
        <dbReference type="EMBL" id="CAB0009969.1"/>
    </source>
</evidence>
<name>A0A6H5H8R7_9HEMI</name>
<dbReference type="AlphaFoldDB" id="A0A6H5H8R7"/>